<dbReference type="InterPro" id="IPR036390">
    <property type="entry name" value="WH_DNA-bd_sf"/>
</dbReference>
<dbReference type="PANTHER" id="PTHR34293:SF1">
    <property type="entry name" value="HTH-TYPE TRANSCRIPTIONAL REGULATOR TRMBL2"/>
    <property type="match status" value="1"/>
</dbReference>
<feature type="domain" description="HTH luxR-type" evidence="1">
    <location>
        <begin position="262"/>
        <end position="327"/>
    </location>
</feature>
<evidence type="ECO:0000313" key="3">
    <source>
        <dbReference type="Proteomes" id="UP001164693"/>
    </source>
</evidence>
<dbReference type="SMART" id="SM00421">
    <property type="entry name" value="HTH_LUXR"/>
    <property type="match status" value="1"/>
</dbReference>
<accession>A0ABY7JV71</accession>
<dbReference type="EMBL" id="CP097463">
    <property type="protein sequence ID" value="WAX55202.1"/>
    <property type="molecule type" value="Genomic_DNA"/>
</dbReference>
<dbReference type="Gene3D" id="1.10.10.10">
    <property type="entry name" value="Winged helix-like DNA-binding domain superfamily/Winged helix DNA-binding domain"/>
    <property type="match status" value="1"/>
</dbReference>
<proteinExistence type="predicted"/>
<dbReference type="RefSeq" id="WP_269441705.1">
    <property type="nucleotide sequence ID" value="NZ_CP097463.1"/>
</dbReference>
<dbReference type="InterPro" id="IPR051797">
    <property type="entry name" value="TrmB-like"/>
</dbReference>
<gene>
    <name evidence="2" type="ORF">M6B22_11600</name>
</gene>
<protein>
    <submittedName>
        <fullName evidence="2">Helix-turn-helix transcriptional regulator</fullName>
    </submittedName>
</protein>
<sequence length="335" mass="36768">MTDSEELGELEIALYRSLLAAPGRPSGDLADSLELSVDEVHKPLARLTEMGLVRTDAAERHTAVSPMLAEATVLGAEDLELGARRAILEARRNTIRRLVPEWNDALTSAAYETAVDVISDPAKIGNVLMHYADQCREELLSVAPGRLPRTRIDSRTRIANLYSLRRGIKTRALYQHTALRDRHTRSYLTELADNGAKIRFAPSVPGRSLVIDQEVALLPIPTETAGQQGLAVVRERNVVAWVIATFEQLWAEAVPLEEVISRQSEAAELDQTRAAILRLMAEGEKDEAISRRLSISVRTCRRHIADYMAQVGATSRFQAGVIAARAGHTDGPSVG</sequence>
<evidence type="ECO:0000259" key="1">
    <source>
        <dbReference type="PROSITE" id="PS50043"/>
    </source>
</evidence>
<dbReference type="CDD" id="cd06170">
    <property type="entry name" value="LuxR_C_like"/>
    <property type="match status" value="1"/>
</dbReference>
<evidence type="ECO:0000313" key="2">
    <source>
        <dbReference type="EMBL" id="WAX55202.1"/>
    </source>
</evidence>
<reference evidence="2" key="1">
    <citation type="submission" date="2022-05" db="EMBL/GenBank/DDBJ databases">
        <title>Jatrophihabitans sp. SB3-54 whole genome sequence.</title>
        <authorList>
            <person name="Suh M.K."/>
            <person name="Eom M.K."/>
            <person name="Kim J.S."/>
            <person name="Kim H.S."/>
            <person name="Do H.E."/>
            <person name="Shin Y.K."/>
            <person name="Lee J.-S."/>
        </authorList>
    </citation>
    <scope>NUCLEOTIDE SEQUENCE</scope>
    <source>
        <strain evidence="2">SB3-54</strain>
    </source>
</reference>
<dbReference type="InterPro" id="IPR000792">
    <property type="entry name" value="Tscrpt_reg_LuxR_C"/>
</dbReference>
<dbReference type="InterPro" id="IPR036388">
    <property type="entry name" value="WH-like_DNA-bd_sf"/>
</dbReference>
<name>A0ABY7JV71_9ACTN</name>
<dbReference type="Pfam" id="PF00196">
    <property type="entry name" value="GerE"/>
    <property type="match status" value="1"/>
</dbReference>
<dbReference type="PANTHER" id="PTHR34293">
    <property type="entry name" value="HTH-TYPE TRANSCRIPTIONAL REGULATOR TRMBL2"/>
    <property type="match status" value="1"/>
</dbReference>
<keyword evidence="3" id="KW-1185">Reference proteome</keyword>
<dbReference type="Proteomes" id="UP001164693">
    <property type="component" value="Chromosome"/>
</dbReference>
<dbReference type="PROSITE" id="PS50043">
    <property type="entry name" value="HTH_LUXR_2"/>
    <property type="match status" value="1"/>
</dbReference>
<dbReference type="SUPFAM" id="SSF46785">
    <property type="entry name" value="Winged helix' DNA-binding domain"/>
    <property type="match status" value="1"/>
</dbReference>
<dbReference type="InterPro" id="IPR016032">
    <property type="entry name" value="Sig_transdc_resp-reg_C-effctor"/>
</dbReference>
<organism evidence="2 3">
    <name type="scientific">Jatrophihabitans cynanchi</name>
    <dbReference type="NCBI Taxonomy" id="2944128"/>
    <lineage>
        <taxon>Bacteria</taxon>
        <taxon>Bacillati</taxon>
        <taxon>Actinomycetota</taxon>
        <taxon>Actinomycetes</taxon>
        <taxon>Jatrophihabitantales</taxon>
        <taxon>Jatrophihabitantaceae</taxon>
        <taxon>Jatrophihabitans</taxon>
    </lineage>
</organism>
<dbReference type="SUPFAM" id="SSF46894">
    <property type="entry name" value="C-terminal effector domain of the bipartite response regulators"/>
    <property type="match status" value="1"/>
</dbReference>